<protein>
    <submittedName>
        <fullName evidence="2">Uncharacterized protein</fullName>
    </submittedName>
</protein>
<evidence type="ECO:0000313" key="2">
    <source>
        <dbReference type="EMBL" id="GCB70769.1"/>
    </source>
</evidence>
<gene>
    <name evidence="2" type="ORF">scyTo_0010849</name>
</gene>
<feature type="region of interest" description="Disordered" evidence="1">
    <location>
        <begin position="54"/>
        <end position="76"/>
    </location>
</feature>
<proteinExistence type="predicted"/>
<dbReference type="AlphaFoldDB" id="A0A401PCD7"/>
<organism evidence="2 3">
    <name type="scientific">Scyliorhinus torazame</name>
    <name type="common">Cloudy catshark</name>
    <name type="synonym">Catulus torazame</name>
    <dbReference type="NCBI Taxonomy" id="75743"/>
    <lineage>
        <taxon>Eukaryota</taxon>
        <taxon>Metazoa</taxon>
        <taxon>Chordata</taxon>
        <taxon>Craniata</taxon>
        <taxon>Vertebrata</taxon>
        <taxon>Chondrichthyes</taxon>
        <taxon>Elasmobranchii</taxon>
        <taxon>Galeomorphii</taxon>
        <taxon>Galeoidea</taxon>
        <taxon>Carcharhiniformes</taxon>
        <taxon>Scyliorhinidae</taxon>
        <taxon>Scyliorhinus</taxon>
    </lineage>
</organism>
<feature type="compositionally biased region" description="Low complexity" evidence="1">
    <location>
        <begin position="54"/>
        <end position="67"/>
    </location>
</feature>
<dbReference type="Proteomes" id="UP000288216">
    <property type="component" value="Unassembled WGS sequence"/>
</dbReference>
<reference evidence="2 3" key="1">
    <citation type="journal article" date="2018" name="Nat. Ecol. Evol.">
        <title>Shark genomes provide insights into elasmobranch evolution and the origin of vertebrates.</title>
        <authorList>
            <person name="Hara Y"/>
            <person name="Yamaguchi K"/>
            <person name="Onimaru K"/>
            <person name="Kadota M"/>
            <person name="Koyanagi M"/>
            <person name="Keeley SD"/>
            <person name="Tatsumi K"/>
            <person name="Tanaka K"/>
            <person name="Motone F"/>
            <person name="Kageyama Y"/>
            <person name="Nozu R"/>
            <person name="Adachi N"/>
            <person name="Nishimura O"/>
            <person name="Nakagawa R"/>
            <person name="Tanegashima C"/>
            <person name="Kiyatake I"/>
            <person name="Matsumoto R"/>
            <person name="Murakumo K"/>
            <person name="Nishida K"/>
            <person name="Terakita A"/>
            <person name="Kuratani S"/>
            <person name="Sato K"/>
            <person name="Hyodo S Kuraku.S."/>
        </authorList>
    </citation>
    <scope>NUCLEOTIDE SEQUENCE [LARGE SCALE GENOMIC DNA]</scope>
</reference>
<name>A0A401PCD7_SCYTO</name>
<keyword evidence="3" id="KW-1185">Reference proteome</keyword>
<comment type="caution">
    <text evidence="2">The sequence shown here is derived from an EMBL/GenBank/DDBJ whole genome shotgun (WGS) entry which is preliminary data.</text>
</comment>
<sequence>MPVSACDQAQVLCCEINILPSVTSCSRLTGYSPRSYLSRCCCTREVPACLQRNSCPVSESTSPSTSSQRWIAAPQK</sequence>
<evidence type="ECO:0000313" key="3">
    <source>
        <dbReference type="Proteomes" id="UP000288216"/>
    </source>
</evidence>
<accession>A0A401PCD7</accession>
<evidence type="ECO:0000256" key="1">
    <source>
        <dbReference type="SAM" id="MobiDB-lite"/>
    </source>
</evidence>
<dbReference type="EMBL" id="BFAA01004774">
    <property type="protein sequence ID" value="GCB70769.1"/>
    <property type="molecule type" value="Genomic_DNA"/>
</dbReference>